<reference evidence="2 3" key="1">
    <citation type="submission" date="2023-12" db="EMBL/GenBank/DDBJ databases">
        <title>the genome sequence of Hyalangium sp. s54d21.</title>
        <authorList>
            <person name="Zhang X."/>
        </authorList>
    </citation>
    <scope>NUCLEOTIDE SEQUENCE [LARGE SCALE GENOMIC DNA]</scope>
    <source>
        <strain evidence="3">s54d21</strain>
    </source>
</reference>
<protein>
    <recommendedName>
        <fullName evidence="4">VCBS repeat-containing protein</fullName>
    </recommendedName>
</protein>
<organism evidence="2 3">
    <name type="scientific">Hyalangium rubrum</name>
    <dbReference type="NCBI Taxonomy" id="3103134"/>
    <lineage>
        <taxon>Bacteria</taxon>
        <taxon>Pseudomonadati</taxon>
        <taxon>Myxococcota</taxon>
        <taxon>Myxococcia</taxon>
        <taxon>Myxococcales</taxon>
        <taxon>Cystobacterineae</taxon>
        <taxon>Archangiaceae</taxon>
        <taxon>Hyalangium</taxon>
    </lineage>
</organism>
<comment type="caution">
    <text evidence="2">The sequence shown here is derived from an EMBL/GenBank/DDBJ whole genome shotgun (WGS) entry which is preliminary data.</text>
</comment>
<accession>A0ABU5H3C1</accession>
<feature type="signal peptide" evidence="1">
    <location>
        <begin position="1"/>
        <end position="20"/>
    </location>
</feature>
<gene>
    <name evidence="2" type="ORF">SYV04_16195</name>
</gene>
<evidence type="ECO:0000313" key="2">
    <source>
        <dbReference type="EMBL" id="MDY7227959.1"/>
    </source>
</evidence>
<dbReference type="RefSeq" id="WP_321546687.1">
    <property type="nucleotide sequence ID" value="NZ_JAXIVS010000005.1"/>
</dbReference>
<name>A0ABU5H3C1_9BACT</name>
<proteinExistence type="predicted"/>
<keyword evidence="3" id="KW-1185">Reference proteome</keyword>
<evidence type="ECO:0000256" key="1">
    <source>
        <dbReference type="SAM" id="SignalP"/>
    </source>
</evidence>
<dbReference type="EMBL" id="JAXIVS010000005">
    <property type="protein sequence ID" value="MDY7227959.1"/>
    <property type="molecule type" value="Genomic_DNA"/>
</dbReference>
<evidence type="ECO:0000313" key="3">
    <source>
        <dbReference type="Proteomes" id="UP001291309"/>
    </source>
</evidence>
<keyword evidence="1" id="KW-0732">Signal</keyword>
<evidence type="ECO:0008006" key="4">
    <source>
        <dbReference type="Google" id="ProtNLM"/>
    </source>
</evidence>
<sequence>MKAFVPVLLGLCLLGATAQAKPAKQRKPTSRDLAKVKELLTGRELVPKKTFQVALKGAGTCLFAPAMDYKVSPPLQLHLIQGGQIAHTLASTKADKAWPVLRFENVQFQDVNEDGFEDVLTLTRYLPVVGPRAGKAFNQAGVYLSKQGKAFELAPPEVHETLNQSPPSSLGEVVKRLKKVDRQKLAVPVQVSATPKP</sequence>
<dbReference type="Proteomes" id="UP001291309">
    <property type="component" value="Unassembled WGS sequence"/>
</dbReference>
<feature type="chain" id="PRO_5047416141" description="VCBS repeat-containing protein" evidence="1">
    <location>
        <begin position="21"/>
        <end position="197"/>
    </location>
</feature>